<organism evidence="1 2">
    <name type="scientific">Stieleria bergensis</name>
    <dbReference type="NCBI Taxonomy" id="2528025"/>
    <lineage>
        <taxon>Bacteria</taxon>
        <taxon>Pseudomonadati</taxon>
        <taxon>Planctomycetota</taxon>
        <taxon>Planctomycetia</taxon>
        <taxon>Pirellulales</taxon>
        <taxon>Pirellulaceae</taxon>
        <taxon>Stieleria</taxon>
    </lineage>
</organism>
<gene>
    <name evidence="1" type="ORF">SV7mr_49770</name>
</gene>
<accession>A0A517T235</accession>
<proteinExistence type="predicted"/>
<dbReference type="Proteomes" id="UP000315003">
    <property type="component" value="Chromosome"/>
</dbReference>
<name>A0A517T235_9BACT</name>
<sequence length="157" mass="17540">MHAYVEQLSGTEPVQTEMVGRLARLLLDPSLDRCDIADGILSDIELIRFLCGYQQIVIENTAAPGTNWMMEQRGSHELSFVAHALDKPREQFIMPLLLGSLCDHSGRPWFQSSVYEFLPAVEGIKTTNIGGKPMFKANLRPEQIRSQPAVQMNAALN</sequence>
<keyword evidence="2" id="KW-1185">Reference proteome</keyword>
<dbReference type="AlphaFoldDB" id="A0A517T235"/>
<evidence type="ECO:0000313" key="2">
    <source>
        <dbReference type="Proteomes" id="UP000315003"/>
    </source>
</evidence>
<dbReference type="OrthoDB" id="9824311at2"/>
<reference evidence="1 2" key="1">
    <citation type="submission" date="2019-02" db="EMBL/GenBank/DDBJ databases">
        <title>Deep-cultivation of Planctomycetes and their phenomic and genomic characterization uncovers novel biology.</title>
        <authorList>
            <person name="Wiegand S."/>
            <person name="Jogler M."/>
            <person name="Boedeker C."/>
            <person name="Pinto D."/>
            <person name="Vollmers J."/>
            <person name="Rivas-Marin E."/>
            <person name="Kohn T."/>
            <person name="Peeters S.H."/>
            <person name="Heuer A."/>
            <person name="Rast P."/>
            <person name="Oberbeckmann S."/>
            <person name="Bunk B."/>
            <person name="Jeske O."/>
            <person name="Meyerdierks A."/>
            <person name="Storesund J.E."/>
            <person name="Kallscheuer N."/>
            <person name="Luecker S."/>
            <person name="Lage O.M."/>
            <person name="Pohl T."/>
            <person name="Merkel B.J."/>
            <person name="Hornburger P."/>
            <person name="Mueller R.-W."/>
            <person name="Bruemmer F."/>
            <person name="Labrenz M."/>
            <person name="Spormann A.M."/>
            <person name="Op den Camp H."/>
            <person name="Overmann J."/>
            <person name="Amann R."/>
            <person name="Jetten M.S.M."/>
            <person name="Mascher T."/>
            <person name="Medema M.H."/>
            <person name="Devos D.P."/>
            <person name="Kaster A.-K."/>
            <person name="Ovreas L."/>
            <person name="Rohde M."/>
            <person name="Galperin M.Y."/>
            <person name="Jogler C."/>
        </authorList>
    </citation>
    <scope>NUCLEOTIDE SEQUENCE [LARGE SCALE GENOMIC DNA]</scope>
    <source>
        <strain evidence="1 2">SV_7m_r</strain>
    </source>
</reference>
<evidence type="ECO:0000313" key="1">
    <source>
        <dbReference type="EMBL" id="QDT62429.1"/>
    </source>
</evidence>
<dbReference type="RefSeq" id="WP_145277195.1">
    <property type="nucleotide sequence ID" value="NZ_CP036272.1"/>
</dbReference>
<dbReference type="EMBL" id="CP036272">
    <property type="protein sequence ID" value="QDT62429.1"/>
    <property type="molecule type" value="Genomic_DNA"/>
</dbReference>
<protein>
    <submittedName>
        <fullName evidence="1">Uncharacterized protein</fullName>
    </submittedName>
</protein>